<keyword evidence="2" id="KW-0489">Methyltransferase</keyword>
<dbReference type="CDD" id="cd02440">
    <property type="entry name" value="AdoMet_MTases"/>
    <property type="match status" value="1"/>
</dbReference>
<protein>
    <submittedName>
        <fullName evidence="2">S-adenosyl-L-methionine-dependent methyltransferase</fullName>
    </submittedName>
</protein>
<organism evidence="2 3">
    <name type="scientific">Lophiotrema nucula</name>
    <dbReference type="NCBI Taxonomy" id="690887"/>
    <lineage>
        <taxon>Eukaryota</taxon>
        <taxon>Fungi</taxon>
        <taxon>Dikarya</taxon>
        <taxon>Ascomycota</taxon>
        <taxon>Pezizomycotina</taxon>
        <taxon>Dothideomycetes</taxon>
        <taxon>Pleosporomycetidae</taxon>
        <taxon>Pleosporales</taxon>
        <taxon>Lophiotremataceae</taxon>
        <taxon>Lophiotrema</taxon>
    </lineage>
</organism>
<feature type="domain" description="Methyltransferase type 11" evidence="1">
    <location>
        <begin position="48"/>
        <end position="146"/>
    </location>
</feature>
<proteinExistence type="predicted"/>
<keyword evidence="3" id="KW-1185">Reference proteome</keyword>
<dbReference type="Proteomes" id="UP000799770">
    <property type="component" value="Unassembled WGS sequence"/>
</dbReference>
<gene>
    <name evidence="2" type="ORF">BDV96DRAFT_639609</name>
</gene>
<accession>A0A6A5ZXN0</accession>
<dbReference type="GO" id="GO:0008757">
    <property type="term" value="F:S-adenosylmethionine-dependent methyltransferase activity"/>
    <property type="evidence" value="ECO:0007669"/>
    <property type="project" value="InterPro"/>
</dbReference>
<sequence>MAAPFKPKQVLTLSADDIAEMQGDGSQQVIRQALKLIPPLTSTSVLHDSACGAGAVTETIMDANPPSGIKIHATDLNPTFVAGTKNLAQEKSWNNVETATMDARKLEFPDNTFDLSVTAFMFHCMSGGDKAATEICRTLKPGGTALVTIWKEMPHVPAILAAHYKTRPTSTPLPALLHEEPFTEVDLFDLLRSGGFEKIETHEVVADIRIGELERWAKLAWSYLGRLPGEPEWLKRDEEKWDEAVSTIIDEMNNTAEKDAEGALHMRFVATVVVARK</sequence>
<reference evidence="2" key="1">
    <citation type="journal article" date="2020" name="Stud. Mycol.">
        <title>101 Dothideomycetes genomes: a test case for predicting lifestyles and emergence of pathogens.</title>
        <authorList>
            <person name="Haridas S."/>
            <person name="Albert R."/>
            <person name="Binder M."/>
            <person name="Bloem J."/>
            <person name="Labutti K."/>
            <person name="Salamov A."/>
            <person name="Andreopoulos B."/>
            <person name="Baker S."/>
            <person name="Barry K."/>
            <person name="Bills G."/>
            <person name="Bluhm B."/>
            <person name="Cannon C."/>
            <person name="Castanera R."/>
            <person name="Culley D."/>
            <person name="Daum C."/>
            <person name="Ezra D."/>
            <person name="Gonzalez J."/>
            <person name="Henrissat B."/>
            <person name="Kuo A."/>
            <person name="Liang C."/>
            <person name="Lipzen A."/>
            <person name="Lutzoni F."/>
            <person name="Magnuson J."/>
            <person name="Mondo S."/>
            <person name="Nolan M."/>
            <person name="Ohm R."/>
            <person name="Pangilinan J."/>
            <person name="Park H.-J."/>
            <person name="Ramirez L."/>
            <person name="Alfaro M."/>
            <person name="Sun H."/>
            <person name="Tritt A."/>
            <person name="Yoshinaga Y."/>
            <person name="Zwiers L.-H."/>
            <person name="Turgeon B."/>
            <person name="Goodwin S."/>
            <person name="Spatafora J."/>
            <person name="Crous P."/>
            <person name="Grigoriev I."/>
        </authorList>
    </citation>
    <scope>NUCLEOTIDE SEQUENCE</scope>
    <source>
        <strain evidence="2">CBS 627.86</strain>
    </source>
</reference>
<dbReference type="PANTHER" id="PTHR43591:SF105">
    <property type="entry name" value="METHYLTRANSFERASE DOMAIN-CONTAINING PROTEIN-RELATED"/>
    <property type="match status" value="1"/>
</dbReference>
<dbReference type="InterPro" id="IPR013216">
    <property type="entry name" value="Methyltransf_11"/>
</dbReference>
<dbReference type="Gene3D" id="3.40.50.150">
    <property type="entry name" value="Vaccinia Virus protein VP39"/>
    <property type="match status" value="1"/>
</dbReference>
<evidence type="ECO:0000259" key="1">
    <source>
        <dbReference type="Pfam" id="PF08241"/>
    </source>
</evidence>
<dbReference type="OrthoDB" id="2013972at2759"/>
<dbReference type="GO" id="GO:0032259">
    <property type="term" value="P:methylation"/>
    <property type="evidence" value="ECO:0007669"/>
    <property type="project" value="UniProtKB-KW"/>
</dbReference>
<evidence type="ECO:0000313" key="3">
    <source>
        <dbReference type="Proteomes" id="UP000799770"/>
    </source>
</evidence>
<dbReference type="InterPro" id="IPR029063">
    <property type="entry name" value="SAM-dependent_MTases_sf"/>
</dbReference>
<dbReference type="EMBL" id="ML977310">
    <property type="protein sequence ID" value="KAF2123061.1"/>
    <property type="molecule type" value="Genomic_DNA"/>
</dbReference>
<name>A0A6A5ZXN0_9PLEO</name>
<dbReference type="PANTHER" id="PTHR43591">
    <property type="entry name" value="METHYLTRANSFERASE"/>
    <property type="match status" value="1"/>
</dbReference>
<dbReference type="Pfam" id="PF08241">
    <property type="entry name" value="Methyltransf_11"/>
    <property type="match status" value="1"/>
</dbReference>
<evidence type="ECO:0000313" key="2">
    <source>
        <dbReference type="EMBL" id="KAF2123061.1"/>
    </source>
</evidence>
<keyword evidence="2" id="KW-0808">Transferase</keyword>
<dbReference type="AlphaFoldDB" id="A0A6A5ZXN0"/>
<dbReference type="SUPFAM" id="SSF53335">
    <property type="entry name" value="S-adenosyl-L-methionine-dependent methyltransferases"/>
    <property type="match status" value="1"/>
</dbReference>